<dbReference type="Gene3D" id="1.10.3130.10">
    <property type="entry name" value="serine acetyltransferase, domain 1"/>
    <property type="match status" value="1"/>
</dbReference>
<name>A0A101HMX9_9BACT</name>
<comment type="caution">
    <text evidence="4">The sequence shown here is derived from an EMBL/GenBank/DDBJ whole genome shotgun (WGS) entry which is preliminary data.</text>
</comment>
<dbReference type="Gene3D" id="2.160.10.10">
    <property type="entry name" value="Hexapeptide repeat proteins"/>
    <property type="match status" value="1"/>
</dbReference>
<dbReference type="GO" id="GO:0008652">
    <property type="term" value="P:amino acid biosynthetic process"/>
    <property type="evidence" value="ECO:0007669"/>
    <property type="project" value="UniProtKB-KW"/>
</dbReference>
<dbReference type="PANTHER" id="PTHR42811">
    <property type="entry name" value="SERINE ACETYLTRANSFERASE"/>
    <property type="match status" value="1"/>
</dbReference>
<sequence length="275" mass="30058">MNSDFSEISLRISGVYEEIAKTHCSSKSYSLGHIKLKTIELIHLVRKTFCPQLSHTQIVDGQEILSEALNILGEMIMEIRPELGEKGAERVVKEFLAELPSIAVALVKDVRAAFEGDPAAQSIEEIMIAYPAYEAISTYRLAHILYKLEVPLIPRIMTEYAHQKTGIDIHPGATIGTHFFIDHGTGVVIGETCTIGHHVKIYQGVTLGAKSFELDENGNPIKGIKRHPDIGNHVVIYAGATVLGGNTVVGDNCVIGGNVWLVHSLKPGEKIYSNP</sequence>
<dbReference type="SUPFAM" id="SSF51161">
    <property type="entry name" value="Trimeric LpxA-like enzymes"/>
    <property type="match status" value="1"/>
</dbReference>
<dbReference type="GO" id="GO:0016746">
    <property type="term" value="F:acyltransferase activity"/>
    <property type="evidence" value="ECO:0007669"/>
    <property type="project" value="UniProtKB-KW"/>
</dbReference>
<evidence type="ECO:0000256" key="1">
    <source>
        <dbReference type="ARBA" id="ARBA00022605"/>
    </source>
</evidence>
<reference evidence="5" key="1">
    <citation type="journal article" date="2015" name="MBio">
        <title>Genome-Resolved Metagenomic Analysis Reveals Roles for Candidate Phyla and Other Microbial Community Members in Biogeochemical Transformations in Oil Reservoirs.</title>
        <authorList>
            <person name="Hu P."/>
            <person name="Tom L."/>
            <person name="Singh A."/>
            <person name="Thomas B.C."/>
            <person name="Baker B.J."/>
            <person name="Piceno Y.M."/>
            <person name="Andersen G.L."/>
            <person name="Banfield J.F."/>
        </authorList>
    </citation>
    <scope>NUCLEOTIDE SEQUENCE [LARGE SCALE GENOMIC DNA]</scope>
</reference>
<dbReference type="PATRIC" id="fig|1184387.3.peg.1743"/>
<organism evidence="4 5">
    <name type="scientific">Mesotoga prima</name>
    <dbReference type="NCBI Taxonomy" id="1184387"/>
    <lineage>
        <taxon>Bacteria</taxon>
        <taxon>Thermotogati</taxon>
        <taxon>Thermotogota</taxon>
        <taxon>Thermotogae</taxon>
        <taxon>Kosmotogales</taxon>
        <taxon>Kosmotogaceae</taxon>
        <taxon>Mesotoga</taxon>
    </lineage>
</organism>
<evidence type="ECO:0000313" key="4">
    <source>
        <dbReference type="EMBL" id="KUK79823.1"/>
    </source>
</evidence>
<evidence type="ECO:0000313" key="5">
    <source>
        <dbReference type="Proteomes" id="UP000054092"/>
    </source>
</evidence>
<proteinExistence type="predicted"/>
<dbReference type="AlphaFoldDB" id="A0A101HMX9"/>
<dbReference type="EMBL" id="LGGP01000238">
    <property type="protein sequence ID" value="KUK79823.1"/>
    <property type="molecule type" value="Genomic_DNA"/>
</dbReference>
<evidence type="ECO:0000256" key="2">
    <source>
        <dbReference type="ARBA" id="ARBA00022679"/>
    </source>
</evidence>
<keyword evidence="2 4" id="KW-0808">Transferase</keyword>
<dbReference type="InterPro" id="IPR011004">
    <property type="entry name" value="Trimer_LpxA-like_sf"/>
</dbReference>
<dbReference type="CDD" id="cd03354">
    <property type="entry name" value="LbH_SAT"/>
    <property type="match status" value="1"/>
</dbReference>
<gene>
    <name evidence="4" type="ORF">XD94_1289</name>
</gene>
<keyword evidence="1" id="KW-0028">Amino-acid biosynthesis</keyword>
<dbReference type="Proteomes" id="UP000054092">
    <property type="component" value="Unassembled WGS sequence"/>
</dbReference>
<dbReference type="InterPro" id="IPR042122">
    <property type="entry name" value="Ser_AcTrfase_N_sf"/>
</dbReference>
<evidence type="ECO:0000256" key="3">
    <source>
        <dbReference type="ARBA" id="ARBA00023315"/>
    </source>
</evidence>
<protein>
    <submittedName>
        <fullName evidence="4">Serine O-acetyltransferase</fullName>
    </submittedName>
</protein>
<accession>A0A101HMX9</accession>
<keyword evidence="3" id="KW-0012">Acyltransferase</keyword>
<dbReference type="InterPro" id="IPR045304">
    <property type="entry name" value="LbH_SAT"/>
</dbReference>